<evidence type="ECO:0000313" key="2">
    <source>
        <dbReference type="Proteomes" id="UP001159427"/>
    </source>
</evidence>
<reference evidence="1 2" key="1">
    <citation type="submission" date="2022-05" db="EMBL/GenBank/DDBJ databases">
        <authorList>
            <consortium name="Genoscope - CEA"/>
            <person name="William W."/>
        </authorList>
    </citation>
    <scope>NUCLEOTIDE SEQUENCE [LARGE SCALE GENOMIC DNA]</scope>
</reference>
<organism evidence="1 2">
    <name type="scientific">Porites evermanni</name>
    <dbReference type="NCBI Taxonomy" id="104178"/>
    <lineage>
        <taxon>Eukaryota</taxon>
        <taxon>Metazoa</taxon>
        <taxon>Cnidaria</taxon>
        <taxon>Anthozoa</taxon>
        <taxon>Hexacorallia</taxon>
        <taxon>Scleractinia</taxon>
        <taxon>Fungiina</taxon>
        <taxon>Poritidae</taxon>
        <taxon>Porites</taxon>
    </lineage>
</organism>
<gene>
    <name evidence="1" type="ORF">PEVE_00015088</name>
</gene>
<keyword evidence="2" id="KW-1185">Reference proteome</keyword>
<dbReference type="Proteomes" id="UP001159427">
    <property type="component" value="Unassembled WGS sequence"/>
</dbReference>
<comment type="caution">
    <text evidence="1">The sequence shown here is derived from an EMBL/GenBank/DDBJ whole genome shotgun (WGS) entry which is preliminary data.</text>
</comment>
<name>A0ABN8RZJ3_9CNID</name>
<accession>A0ABN8RZJ3</accession>
<feature type="non-terminal residue" evidence="1">
    <location>
        <position position="1"/>
    </location>
</feature>
<dbReference type="EMBL" id="CALNXI010002152">
    <property type="protein sequence ID" value="CAH3183801.1"/>
    <property type="molecule type" value="Genomic_DNA"/>
</dbReference>
<evidence type="ECO:0000313" key="1">
    <source>
        <dbReference type="EMBL" id="CAH3183801.1"/>
    </source>
</evidence>
<protein>
    <submittedName>
        <fullName evidence="1">Uncharacterized protein</fullName>
    </submittedName>
</protein>
<feature type="non-terminal residue" evidence="1">
    <location>
        <position position="113"/>
    </location>
</feature>
<sequence length="113" mass="12832">GHSSVEVLKLLTVNLDALGAIRNAYGGREAFNVHSTSRHSEQSPFPDQLKGMWFCLKQKFFEPPEDQDFVPKLSYKGEEIGRVSTTLVDVYEKGKDKVAQNFGRKLFNTFHIL</sequence>
<proteinExistence type="predicted"/>